<protein>
    <submittedName>
        <fullName evidence="4">Uncharacterized protein</fullName>
    </submittedName>
</protein>
<feature type="compositionally biased region" description="Basic and acidic residues" evidence="2">
    <location>
        <begin position="192"/>
        <end position="207"/>
    </location>
</feature>
<proteinExistence type="predicted"/>
<reference evidence="4 5" key="1">
    <citation type="submission" date="2022-09" db="EMBL/GenBank/DDBJ databases">
        <authorList>
            <person name="Palmer J.M."/>
        </authorList>
    </citation>
    <scope>NUCLEOTIDE SEQUENCE [LARGE SCALE GENOMIC DNA]</scope>
    <source>
        <strain evidence="4 5">DSM 7382</strain>
    </source>
</reference>
<feature type="transmembrane region" description="Helical" evidence="3">
    <location>
        <begin position="28"/>
        <end position="49"/>
    </location>
</feature>
<gene>
    <name evidence="4" type="ORF">QCA50_000458</name>
</gene>
<evidence type="ECO:0000256" key="1">
    <source>
        <dbReference type="SAM" id="Coils"/>
    </source>
</evidence>
<dbReference type="Proteomes" id="UP001385951">
    <property type="component" value="Unassembled WGS sequence"/>
</dbReference>
<organism evidence="4 5">
    <name type="scientific">Cerrena zonata</name>
    <dbReference type="NCBI Taxonomy" id="2478898"/>
    <lineage>
        <taxon>Eukaryota</taxon>
        <taxon>Fungi</taxon>
        <taxon>Dikarya</taxon>
        <taxon>Basidiomycota</taxon>
        <taxon>Agaricomycotina</taxon>
        <taxon>Agaricomycetes</taxon>
        <taxon>Polyporales</taxon>
        <taxon>Cerrenaceae</taxon>
        <taxon>Cerrena</taxon>
    </lineage>
</organism>
<sequence length="222" mass="25048">MLNLFDGSNRTAVPVPEPPKHHGELPSYVRYTIISGVLISLTTLPYIAIRLSSLHRKLGNIHATNNGLQRELKAVLLEANTRKEEHTKVLELLVNARKELNEMKVAAEKQNARTVASEAMVKADIRALLQEKQKFREQLGAPQEMSEVLATIAAFMQEIEIQLGLPIGKKEDGRGYERIRRYAQGFHQVFRSSEKNTSETVEKKEDTIPLPNKATGNTNDRR</sequence>
<comment type="caution">
    <text evidence="4">The sequence shown here is derived from an EMBL/GenBank/DDBJ whole genome shotgun (WGS) entry which is preliminary data.</text>
</comment>
<feature type="region of interest" description="Disordered" evidence="2">
    <location>
        <begin position="1"/>
        <end position="21"/>
    </location>
</feature>
<evidence type="ECO:0000313" key="5">
    <source>
        <dbReference type="Proteomes" id="UP001385951"/>
    </source>
</evidence>
<dbReference type="EMBL" id="JASBNA010000001">
    <property type="protein sequence ID" value="KAK7695820.1"/>
    <property type="molecule type" value="Genomic_DNA"/>
</dbReference>
<dbReference type="AlphaFoldDB" id="A0AAW0GRE0"/>
<feature type="compositionally biased region" description="Polar residues" evidence="2">
    <location>
        <begin position="1"/>
        <end position="11"/>
    </location>
</feature>
<accession>A0AAW0GRE0</accession>
<keyword evidence="5" id="KW-1185">Reference proteome</keyword>
<feature type="region of interest" description="Disordered" evidence="2">
    <location>
        <begin position="191"/>
        <end position="222"/>
    </location>
</feature>
<keyword evidence="3" id="KW-0812">Transmembrane</keyword>
<keyword evidence="3" id="KW-1133">Transmembrane helix</keyword>
<feature type="coiled-coil region" evidence="1">
    <location>
        <begin position="83"/>
        <end position="113"/>
    </location>
</feature>
<evidence type="ECO:0000256" key="3">
    <source>
        <dbReference type="SAM" id="Phobius"/>
    </source>
</evidence>
<evidence type="ECO:0000256" key="2">
    <source>
        <dbReference type="SAM" id="MobiDB-lite"/>
    </source>
</evidence>
<keyword evidence="1" id="KW-0175">Coiled coil</keyword>
<keyword evidence="3" id="KW-0472">Membrane</keyword>
<name>A0AAW0GRE0_9APHY</name>
<evidence type="ECO:0000313" key="4">
    <source>
        <dbReference type="EMBL" id="KAK7695820.1"/>
    </source>
</evidence>